<dbReference type="RefSeq" id="WP_309047706.1">
    <property type="nucleotide sequence ID" value="NZ_JAVIGA010000014.1"/>
</dbReference>
<organism evidence="1 2">
    <name type="scientific">Serratia fonticola</name>
    <dbReference type="NCBI Taxonomy" id="47917"/>
    <lineage>
        <taxon>Bacteria</taxon>
        <taxon>Pseudomonadati</taxon>
        <taxon>Pseudomonadota</taxon>
        <taxon>Gammaproteobacteria</taxon>
        <taxon>Enterobacterales</taxon>
        <taxon>Yersiniaceae</taxon>
        <taxon>Serratia</taxon>
    </lineage>
</organism>
<sequence length="157" mass="18111">MPILPAHCRSYWWVRTAYLRSTDPSIEILPAGHFVLWYIRDNPASWNGARLPLLALLEFFSGIRSDSAFLVDTKVDTPRMDTGYAIQNMIFAAYQPAYFCFCVPLYQLCNPQSRIPSFESVFSSDDSVYINKSMLVQSVQLVQFVKIVVLYDFIFKK</sequence>
<gene>
    <name evidence="1" type="ORF">RDT67_14470</name>
</gene>
<comment type="caution">
    <text evidence="1">The sequence shown here is derived from an EMBL/GenBank/DDBJ whole genome shotgun (WGS) entry which is preliminary data.</text>
</comment>
<dbReference type="Proteomes" id="UP001224622">
    <property type="component" value="Unassembled WGS sequence"/>
</dbReference>
<evidence type="ECO:0000313" key="2">
    <source>
        <dbReference type="Proteomes" id="UP001224622"/>
    </source>
</evidence>
<dbReference type="EMBL" id="JAVIGA010000014">
    <property type="protein sequence ID" value="MDQ9127634.1"/>
    <property type="molecule type" value="Genomic_DNA"/>
</dbReference>
<reference evidence="1" key="1">
    <citation type="submission" date="2023-08" db="EMBL/GenBank/DDBJ databases">
        <title>The Comparative Genomic Analysis of Yersiniaceae from Polar Regions.</title>
        <authorList>
            <person name="Goncharov A."/>
            <person name="Aslanov B."/>
            <person name="Kolodzhieva V."/>
            <person name="Azarov D."/>
            <person name="Mochov A."/>
            <person name="Lebedeva E."/>
        </authorList>
    </citation>
    <scope>NUCLEOTIDE SEQUENCE</scope>
    <source>
        <strain evidence="1">Vf</strain>
    </source>
</reference>
<protein>
    <submittedName>
        <fullName evidence="1">Uncharacterized protein</fullName>
    </submittedName>
</protein>
<name>A0AAJ1YCP8_SERFO</name>
<accession>A0AAJ1YCP8</accession>
<evidence type="ECO:0000313" key="1">
    <source>
        <dbReference type="EMBL" id="MDQ9127634.1"/>
    </source>
</evidence>
<dbReference type="AlphaFoldDB" id="A0AAJ1YCP8"/>
<proteinExistence type="predicted"/>